<dbReference type="EMBL" id="BNJQ01000007">
    <property type="protein sequence ID" value="GHP04179.1"/>
    <property type="molecule type" value="Genomic_DNA"/>
</dbReference>
<proteinExistence type="predicted"/>
<dbReference type="Proteomes" id="UP000660262">
    <property type="component" value="Unassembled WGS sequence"/>
</dbReference>
<organism evidence="1 2">
    <name type="scientific">Pycnococcus provasolii</name>
    <dbReference type="NCBI Taxonomy" id="41880"/>
    <lineage>
        <taxon>Eukaryota</taxon>
        <taxon>Viridiplantae</taxon>
        <taxon>Chlorophyta</taxon>
        <taxon>Pseudoscourfieldiophyceae</taxon>
        <taxon>Pseudoscourfieldiales</taxon>
        <taxon>Pycnococcaceae</taxon>
        <taxon>Pycnococcus</taxon>
    </lineage>
</organism>
<protein>
    <submittedName>
        <fullName evidence="1">Uncharacterized protein</fullName>
    </submittedName>
</protein>
<comment type="caution">
    <text evidence="1">The sequence shown here is derived from an EMBL/GenBank/DDBJ whole genome shotgun (WGS) entry which is preliminary data.</text>
</comment>
<evidence type="ECO:0000313" key="1">
    <source>
        <dbReference type="EMBL" id="GHP04179.1"/>
    </source>
</evidence>
<dbReference type="OrthoDB" id="5556225at2759"/>
<evidence type="ECO:0000313" key="2">
    <source>
        <dbReference type="Proteomes" id="UP000660262"/>
    </source>
</evidence>
<gene>
    <name evidence="1" type="ORF">PPROV_000293300</name>
</gene>
<dbReference type="AlphaFoldDB" id="A0A830HFT0"/>
<keyword evidence="2" id="KW-1185">Reference proteome</keyword>
<name>A0A830HFT0_9CHLO</name>
<sequence>MPKATEQVAQRVHLTVVGVDPGKFNIVYMSDGTHKLRYTAYQRRTETMTKRNQRILQTEKTRRNIIERETELSDRNSKTVDVDAFKEYVRAKNKLNAELCDFYGLVVHRKMNEDTFIGRMRYLYGDDALVAYGNWSRTTQMRHFVPTKGVGMRRLISRHFETVSINEFRTSKLFCNCAKELSHQKTRIRHTGSELGTEHPSLGM</sequence>
<reference evidence="1" key="1">
    <citation type="submission" date="2020-10" db="EMBL/GenBank/DDBJ databases">
        <title>Unveiling of a novel bifunctional photoreceptor, Dualchrome1, isolated from a cosmopolitan green alga.</title>
        <authorList>
            <person name="Suzuki S."/>
            <person name="Kawachi M."/>
        </authorList>
    </citation>
    <scope>NUCLEOTIDE SEQUENCE</scope>
    <source>
        <strain evidence="1">NIES 2893</strain>
    </source>
</reference>
<accession>A0A830HFT0</accession>